<keyword evidence="4" id="KW-1185">Reference proteome</keyword>
<accession>A0A9P3GBZ0</accession>
<dbReference type="Pfam" id="PF24883">
    <property type="entry name" value="NPHP3_N"/>
    <property type="match status" value="1"/>
</dbReference>
<gene>
    <name evidence="3" type="ORF">PsYK624_081180</name>
</gene>
<evidence type="ECO:0000256" key="1">
    <source>
        <dbReference type="ARBA" id="ARBA00022737"/>
    </source>
</evidence>
<dbReference type="AlphaFoldDB" id="A0A9P3GBZ0"/>
<comment type="caution">
    <text evidence="3">The sequence shown here is derived from an EMBL/GenBank/DDBJ whole genome shotgun (WGS) entry which is preliminary data.</text>
</comment>
<keyword evidence="1" id="KW-0677">Repeat</keyword>
<dbReference type="InterPro" id="IPR056884">
    <property type="entry name" value="NPHP3-like_N"/>
</dbReference>
<reference evidence="3 4" key="1">
    <citation type="submission" date="2021-08" db="EMBL/GenBank/DDBJ databases">
        <title>Draft Genome Sequence of Phanerochaete sordida strain YK-624.</title>
        <authorList>
            <person name="Mori T."/>
            <person name="Dohra H."/>
            <person name="Suzuki T."/>
            <person name="Kawagishi H."/>
            <person name="Hirai H."/>
        </authorList>
    </citation>
    <scope>NUCLEOTIDE SEQUENCE [LARGE SCALE GENOMIC DNA]</scope>
    <source>
        <strain evidence="3 4">YK-624</strain>
    </source>
</reference>
<evidence type="ECO:0000259" key="2">
    <source>
        <dbReference type="Pfam" id="PF24883"/>
    </source>
</evidence>
<evidence type="ECO:0000313" key="3">
    <source>
        <dbReference type="EMBL" id="GJE91966.1"/>
    </source>
</evidence>
<proteinExistence type="predicted"/>
<dbReference type="EMBL" id="BPQB01000024">
    <property type="protein sequence ID" value="GJE91966.1"/>
    <property type="molecule type" value="Genomic_DNA"/>
</dbReference>
<organism evidence="3 4">
    <name type="scientific">Phanerochaete sordida</name>
    <dbReference type="NCBI Taxonomy" id="48140"/>
    <lineage>
        <taxon>Eukaryota</taxon>
        <taxon>Fungi</taxon>
        <taxon>Dikarya</taxon>
        <taxon>Basidiomycota</taxon>
        <taxon>Agaricomycotina</taxon>
        <taxon>Agaricomycetes</taxon>
        <taxon>Polyporales</taxon>
        <taxon>Phanerochaetaceae</taxon>
        <taxon>Phanerochaete</taxon>
    </lineage>
</organism>
<sequence>MSLSTLGASFFFAQNREYLDSTLSLWTTLAYQVQPEFRSETLSSIMAILRGKEPAIGKMMALFQRGLSTTFPSGSRRKILVIDGFNECKDRRQIPAMLRHLIELVRAFPWLYLFITSRPHPSVMSVLAHASVKDIVHHRHLEYGSGSRAVQRYLKHAMSKTLAYPGFPRKHPLRMRRLIDIVGNDIDIARLAFEFLDSPNNKSSYVQWTHVALSDLSAPPSNRHFLYQNILNLEREHLGHSRIYVVDAILRLVVFEHQKLAPDDLSLYVYPSVSPDEIIAVVDRLRPILQIDMDGRVAPTGLLFRDIFSNGSAAQHHLSEALMDQQLDTTTCFATAFLAFLLNTSAVTDILMKPMPLPAVIEAHPKVKHQALALWPRYLAQALRTSALNAELDDFIPSLPLALYAWVTTFRHLVLAGDAVLASGGNEACQKYESEFFQFTVFVQLWRDGRLQGGPEHAVDISLADLREELILQFRTTTTIRIRLGAENSPSPRAVFSQERDGSFGVARKSNCILDLDIREDDLARYLAIVQELITAMGRDDRLSNDASLAGVLEGTYRIEQ</sequence>
<name>A0A9P3GBZ0_9APHY</name>
<dbReference type="OrthoDB" id="3228837at2759"/>
<protein>
    <recommendedName>
        <fullName evidence="2">Nephrocystin 3-like N-terminal domain-containing protein</fullName>
    </recommendedName>
</protein>
<feature type="domain" description="Nephrocystin 3-like N-terminal" evidence="2">
    <location>
        <begin position="7"/>
        <end position="118"/>
    </location>
</feature>
<dbReference type="Proteomes" id="UP000703269">
    <property type="component" value="Unassembled WGS sequence"/>
</dbReference>
<evidence type="ECO:0000313" key="4">
    <source>
        <dbReference type="Proteomes" id="UP000703269"/>
    </source>
</evidence>